<feature type="domain" description="EF-hand" evidence="4">
    <location>
        <begin position="112"/>
        <end position="147"/>
    </location>
</feature>
<dbReference type="KEGG" id="mcha:111006164"/>
<sequence length="184" mass="20564">MDLNLYNLSMAEKTDRPENPSLRFLIMIDCLVFQKLTSWLSATYHGFASTRNSNRCSPIPKAVVDGGESVSREEMKSVMGDLGIVCGEEGDESLPLFGSVEEIAKLFEERGPCIAEVKRAFDVFDANGDGFIDVVELQRVLCVLGLKEGEGVENCKRMIQKFDENEDGKIDFEEFVKLMESGFN</sequence>
<evidence type="ECO:0000259" key="4">
    <source>
        <dbReference type="PROSITE" id="PS50222"/>
    </source>
</evidence>
<dbReference type="InterPro" id="IPR018247">
    <property type="entry name" value="EF_Hand_1_Ca_BS"/>
</dbReference>
<dbReference type="InterPro" id="IPR011992">
    <property type="entry name" value="EF-hand-dom_pair"/>
</dbReference>
<reference evidence="6" key="1">
    <citation type="submission" date="2025-08" db="UniProtKB">
        <authorList>
            <consortium name="RefSeq"/>
        </authorList>
    </citation>
    <scope>IDENTIFICATION</scope>
    <source>
        <strain evidence="6">OHB3-1</strain>
    </source>
</reference>
<keyword evidence="1" id="KW-0479">Metal-binding</keyword>
<keyword evidence="5" id="KW-1185">Reference proteome</keyword>
<dbReference type="Gene3D" id="1.10.238.10">
    <property type="entry name" value="EF-hand"/>
    <property type="match status" value="1"/>
</dbReference>
<dbReference type="InterPro" id="IPR039647">
    <property type="entry name" value="EF_hand_pair_protein_CML-like"/>
</dbReference>
<dbReference type="Pfam" id="PF13499">
    <property type="entry name" value="EF-hand_7"/>
    <property type="match status" value="1"/>
</dbReference>
<evidence type="ECO:0000256" key="1">
    <source>
        <dbReference type="ARBA" id="ARBA00022723"/>
    </source>
</evidence>
<evidence type="ECO:0000313" key="6">
    <source>
        <dbReference type="RefSeq" id="XP_022133625.1"/>
    </source>
</evidence>
<name>A0A6J1BVS4_MOMCH</name>
<protein>
    <submittedName>
        <fullName evidence="6">Probable calcium-binding protein CML45</fullName>
    </submittedName>
</protein>
<dbReference type="RefSeq" id="XP_022133625.1">
    <property type="nucleotide sequence ID" value="XM_022277933.1"/>
</dbReference>
<feature type="domain" description="EF-hand" evidence="4">
    <location>
        <begin position="150"/>
        <end position="184"/>
    </location>
</feature>
<dbReference type="FunFam" id="1.10.238.10:FF:000178">
    <property type="entry name" value="Calmodulin-2 A"/>
    <property type="match status" value="1"/>
</dbReference>
<accession>A0A6J1BVS4</accession>
<proteinExistence type="predicted"/>
<dbReference type="GO" id="GO:0043226">
    <property type="term" value="C:organelle"/>
    <property type="evidence" value="ECO:0007669"/>
    <property type="project" value="UniProtKB-ARBA"/>
</dbReference>
<dbReference type="OrthoDB" id="26525at2759"/>
<evidence type="ECO:0000256" key="3">
    <source>
        <dbReference type="ARBA" id="ARBA00022837"/>
    </source>
</evidence>
<dbReference type="InterPro" id="IPR002048">
    <property type="entry name" value="EF_hand_dom"/>
</dbReference>
<dbReference type="GO" id="GO:0005509">
    <property type="term" value="F:calcium ion binding"/>
    <property type="evidence" value="ECO:0007669"/>
    <property type="project" value="InterPro"/>
</dbReference>
<evidence type="ECO:0000256" key="2">
    <source>
        <dbReference type="ARBA" id="ARBA00022737"/>
    </source>
</evidence>
<keyword evidence="2" id="KW-0677">Repeat</keyword>
<dbReference type="AlphaFoldDB" id="A0A6J1BVS4"/>
<dbReference type="SMART" id="SM00054">
    <property type="entry name" value="EFh"/>
    <property type="match status" value="2"/>
</dbReference>
<dbReference type="PROSITE" id="PS00018">
    <property type="entry name" value="EF_HAND_1"/>
    <property type="match status" value="2"/>
</dbReference>
<gene>
    <name evidence="6" type="primary">LOC111006164</name>
</gene>
<dbReference type="CDD" id="cd00051">
    <property type="entry name" value="EFh"/>
    <property type="match status" value="1"/>
</dbReference>
<dbReference type="GeneID" id="111006164"/>
<dbReference type="SUPFAM" id="SSF47473">
    <property type="entry name" value="EF-hand"/>
    <property type="match status" value="1"/>
</dbReference>
<keyword evidence="3" id="KW-0106">Calcium</keyword>
<dbReference type="PROSITE" id="PS50222">
    <property type="entry name" value="EF_HAND_2"/>
    <property type="match status" value="2"/>
</dbReference>
<dbReference type="Proteomes" id="UP000504603">
    <property type="component" value="Unplaced"/>
</dbReference>
<organism evidence="5 6">
    <name type="scientific">Momordica charantia</name>
    <name type="common">Bitter gourd</name>
    <name type="synonym">Balsam pear</name>
    <dbReference type="NCBI Taxonomy" id="3673"/>
    <lineage>
        <taxon>Eukaryota</taxon>
        <taxon>Viridiplantae</taxon>
        <taxon>Streptophyta</taxon>
        <taxon>Embryophyta</taxon>
        <taxon>Tracheophyta</taxon>
        <taxon>Spermatophyta</taxon>
        <taxon>Magnoliopsida</taxon>
        <taxon>eudicotyledons</taxon>
        <taxon>Gunneridae</taxon>
        <taxon>Pentapetalae</taxon>
        <taxon>rosids</taxon>
        <taxon>fabids</taxon>
        <taxon>Cucurbitales</taxon>
        <taxon>Cucurbitaceae</taxon>
        <taxon>Momordiceae</taxon>
        <taxon>Momordica</taxon>
    </lineage>
</organism>
<dbReference type="PANTHER" id="PTHR10891">
    <property type="entry name" value="EF-HAND CALCIUM-BINDING DOMAIN CONTAINING PROTEIN"/>
    <property type="match status" value="1"/>
</dbReference>
<evidence type="ECO:0000313" key="5">
    <source>
        <dbReference type="Proteomes" id="UP000504603"/>
    </source>
</evidence>